<feature type="compositionally biased region" description="Basic and acidic residues" evidence="2">
    <location>
        <begin position="17"/>
        <end position="28"/>
    </location>
</feature>
<dbReference type="EMBL" id="CADEPM010000005">
    <property type="protein sequence ID" value="CAB3405969.1"/>
    <property type="molecule type" value="Genomic_DNA"/>
</dbReference>
<dbReference type="Proteomes" id="UP000494206">
    <property type="component" value="Unassembled WGS sequence"/>
</dbReference>
<keyword evidence="5" id="KW-1185">Reference proteome</keyword>
<evidence type="ECO:0000256" key="2">
    <source>
        <dbReference type="SAM" id="MobiDB-lite"/>
    </source>
</evidence>
<evidence type="ECO:0000313" key="4">
    <source>
        <dbReference type="EMBL" id="CAB3405969.1"/>
    </source>
</evidence>
<dbReference type="OrthoDB" id="5870568at2759"/>
<evidence type="ECO:0000313" key="5">
    <source>
        <dbReference type="Proteomes" id="UP000494206"/>
    </source>
</evidence>
<sequence length="594" mass="68036">MSTENGVLLPVSSNSPTEDKKMPEETTETKPLIVEVKTEPISSATPSLCGEAQAQPSPSTSGDENKAAPATRQKRKYNKRKLAPEECSRKSVRINKNAAADAEIINNYTGIKDIRRSRNVQFPKGLKRIPFVTPEKPLKENGRLRIDMNCTRSTTRELYVIESPPKKKRKNAKNDESATNSNNVPIGVDHQAALPELMEARASAVDEDDRDEPIWIPECSEIAMDEFRETYELVQPQYGSVIPLDSFLHRFMECGYSVEKMLETLESERDNLPQPFKPFTVAQQIEFEKHIRRTSGPIKSKSFKYMQDRFLRSYHLGEIINYYYLTKRHHCPDKIIGRCSCHELMRKKPENLVSRLECSNCTKDMRANAEKSDKLCLVCDLYFTRTGKQRTSPGRFTDEEEEFLKYWNEMELQNGKEMTIGEVEQKMEDERITELETRPLTQEEITSLGTSKKRDRRTVAVMLAPFKPKQSETCPRKPVEDYRAIHTKEFTPEETAKLVRSFFKNSNDISKVCEDLNISPLEARVFYRRYEVELNAMPENNNNKKKKKGSKASPTQSAGPSPKDENGGVATRKRKSSMFHEVPAAAAKRRAKPI</sequence>
<reference evidence="4 5" key="1">
    <citation type="submission" date="2020-04" db="EMBL/GenBank/DDBJ databases">
        <authorList>
            <person name="Laetsch R D."/>
            <person name="Stevens L."/>
            <person name="Kumar S."/>
            <person name="Blaxter L. M."/>
        </authorList>
    </citation>
    <scope>NUCLEOTIDE SEQUENCE [LARGE SCALE GENOMIC DNA]</scope>
</reference>
<feature type="region of interest" description="Disordered" evidence="2">
    <location>
        <begin position="537"/>
        <end position="594"/>
    </location>
</feature>
<evidence type="ECO:0000259" key="3">
    <source>
        <dbReference type="PROSITE" id="PS51156"/>
    </source>
</evidence>
<keyword evidence="1" id="KW-0539">Nucleus</keyword>
<feature type="region of interest" description="Disordered" evidence="2">
    <location>
        <begin position="1"/>
        <end position="86"/>
    </location>
</feature>
<dbReference type="SMART" id="SM01189">
    <property type="entry name" value="ELM2"/>
    <property type="match status" value="1"/>
</dbReference>
<evidence type="ECO:0000256" key="1">
    <source>
        <dbReference type="ARBA" id="ARBA00023242"/>
    </source>
</evidence>
<feature type="domain" description="ELM2" evidence="3">
    <location>
        <begin position="182"/>
        <end position="269"/>
    </location>
</feature>
<protein>
    <recommendedName>
        <fullName evidence="3">ELM2 domain-containing protein</fullName>
    </recommendedName>
</protein>
<feature type="compositionally biased region" description="Polar residues" evidence="2">
    <location>
        <begin position="1"/>
        <end position="16"/>
    </location>
</feature>
<accession>A0A8S1EX87</accession>
<proteinExistence type="predicted"/>
<name>A0A8S1EX87_9PELO</name>
<dbReference type="AlphaFoldDB" id="A0A8S1EX87"/>
<gene>
    <name evidence="4" type="ORF">CBOVIS_LOCUS8102</name>
</gene>
<dbReference type="InterPro" id="IPR000949">
    <property type="entry name" value="ELM2_dom"/>
</dbReference>
<comment type="caution">
    <text evidence="4">The sequence shown here is derived from an EMBL/GenBank/DDBJ whole genome shotgun (WGS) entry which is preliminary data.</text>
</comment>
<feature type="region of interest" description="Disordered" evidence="2">
    <location>
        <begin position="163"/>
        <end position="186"/>
    </location>
</feature>
<feature type="compositionally biased region" description="Basic residues" evidence="2">
    <location>
        <begin position="72"/>
        <end position="81"/>
    </location>
</feature>
<organism evidence="4 5">
    <name type="scientific">Caenorhabditis bovis</name>
    <dbReference type="NCBI Taxonomy" id="2654633"/>
    <lineage>
        <taxon>Eukaryota</taxon>
        <taxon>Metazoa</taxon>
        <taxon>Ecdysozoa</taxon>
        <taxon>Nematoda</taxon>
        <taxon>Chromadorea</taxon>
        <taxon>Rhabditida</taxon>
        <taxon>Rhabditina</taxon>
        <taxon>Rhabditomorpha</taxon>
        <taxon>Rhabditoidea</taxon>
        <taxon>Rhabditidae</taxon>
        <taxon>Peloderinae</taxon>
        <taxon>Caenorhabditis</taxon>
    </lineage>
</organism>
<dbReference type="PROSITE" id="PS51156">
    <property type="entry name" value="ELM2"/>
    <property type="match status" value="1"/>
</dbReference>